<evidence type="ECO:0000313" key="1">
    <source>
        <dbReference type="EMBL" id="GAH56630.1"/>
    </source>
</evidence>
<dbReference type="AlphaFoldDB" id="X1HHV6"/>
<sequence length="274" mass="27847">STLTLRSTSGVGTTGADIIFQVGNNGATEAMRILNSGNVGIGTTEPGVTASYTGTVLTVGAGETGLVSAVEIYGQRTGDDGTIGADLTFLNASATGDDKRVGIIRGLRLGDDNSGGLRFYSRNAGSFVQAATIDSSGNVGIGTPLPTASLHVPGPNVGTDKTAIRVGVDNPLNLPLGEWARIDVGLKKSVDAFATGGIRVQVIHDVSESSFPVGIQVRGEIAANNSNSYLHGFHAGLTLNSGANSSIVGFESEGENLGSLPAWPPNLGWGNPNV</sequence>
<accession>X1HHV6</accession>
<organism evidence="1">
    <name type="scientific">marine sediment metagenome</name>
    <dbReference type="NCBI Taxonomy" id="412755"/>
    <lineage>
        <taxon>unclassified sequences</taxon>
        <taxon>metagenomes</taxon>
        <taxon>ecological metagenomes</taxon>
    </lineage>
</organism>
<dbReference type="EMBL" id="BARU01025070">
    <property type="protein sequence ID" value="GAH56630.1"/>
    <property type="molecule type" value="Genomic_DNA"/>
</dbReference>
<name>X1HHV6_9ZZZZ</name>
<protein>
    <submittedName>
        <fullName evidence="1">Uncharacterized protein</fullName>
    </submittedName>
</protein>
<gene>
    <name evidence="1" type="ORF">S03H2_40437</name>
</gene>
<feature type="non-terminal residue" evidence="1">
    <location>
        <position position="274"/>
    </location>
</feature>
<comment type="caution">
    <text evidence="1">The sequence shown here is derived from an EMBL/GenBank/DDBJ whole genome shotgun (WGS) entry which is preliminary data.</text>
</comment>
<feature type="non-terminal residue" evidence="1">
    <location>
        <position position="1"/>
    </location>
</feature>
<proteinExistence type="predicted"/>
<reference evidence="1" key="1">
    <citation type="journal article" date="2014" name="Front. Microbiol.">
        <title>High frequency of phylogenetically diverse reductive dehalogenase-homologous genes in deep subseafloor sedimentary metagenomes.</title>
        <authorList>
            <person name="Kawai M."/>
            <person name="Futagami T."/>
            <person name="Toyoda A."/>
            <person name="Takaki Y."/>
            <person name="Nishi S."/>
            <person name="Hori S."/>
            <person name="Arai W."/>
            <person name="Tsubouchi T."/>
            <person name="Morono Y."/>
            <person name="Uchiyama I."/>
            <person name="Ito T."/>
            <person name="Fujiyama A."/>
            <person name="Inagaki F."/>
            <person name="Takami H."/>
        </authorList>
    </citation>
    <scope>NUCLEOTIDE SEQUENCE</scope>
    <source>
        <strain evidence="1">Expedition CK06-06</strain>
    </source>
</reference>